<feature type="signal peptide" evidence="4">
    <location>
        <begin position="1"/>
        <end position="21"/>
    </location>
</feature>
<dbReference type="InterPro" id="IPR019734">
    <property type="entry name" value="TPR_rpt"/>
</dbReference>
<reference evidence="5 6" key="1">
    <citation type="submission" date="2019-01" db="EMBL/GenBank/DDBJ databases">
        <title>Flavobacterium sp. nov.,isolated from freshwater.</title>
        <authorList>
            <person name="Zhang R."/>
            <person name="Du Z.-J."/>
        </authorList>
    </citation>
    <scope>NUCLEOTIDE SEQUENCE [LARGE SCALE GENOMIC DNA]</scope>
    <source>
        <strain evidence="5 6">1E403</strain>
    </source>
</reference>
<organism evidence="5 6">
    <name type="scientific">Flavobacterium cerinum</name>
    <dbReference type="NCBI Taxonomy" id="2502784"/>
    <lineage>
        <taxon>Bacteria</taxon>
        <taxon>Pseudomonadati</taxon>
        <taxon>Bacteroidota</taxon>
        <taxon>Flavobacteriia</taxon>
        <taxon>Flavobacteriales</taxon>
        <taxon>Flavobacteriaceae</taxon>
        <taxon>Flavobacterium</taxon>
    </lineage>
</organism>
<keyword evidence="2 3" id="KW-0802">TPR repeat</keyword>
<feature type="repeat" description="TPR" evidence="3">
    <location>
        <begin position="304"/>
        <end position="336"/>
    </location>
</feature>
<dbReference type="Proteomes" id="UP000287527">
    <property type="component" value="Unassembled WGS sequence"/>
</dbReference>
<keyword evidence="6" id="KW-1185">Reference proteome</keyword>
<dbReference type="InterPro" id="IPR011990">
    <property type="entry name" value="TPR-like_helical_dom_sf"/>
</dbReference>
<evidence type="ECO:0000256" key="4">
    <source>
        <dbReference type="SAM" id="SignalP"/>
    </source>
</evidence>
<evidence type="ECO:0000313" key="6">
    <source>
        <dbReference type="Proteomes" id="UP000287527"/>
    </source>
</evidence>
<dbReference type="GO" id="GO:0046813">
    <property type="term" value="P:receptor-mediated virion attachment to host cell"/>
    <property type="evidence" value="ECO:0007669"/>
    <property type="project" value="TreeGrafter"/>
</dbReference>
<dbReference type="EMBL" id="SBII01000003">
    <property type="protein sequence ID" value="RWX01495.1"/>
    <property type="molecule type" value="Genomic_DNA"/>
</dbReference>
<dbReference type="OrthoDB" id="1149028at2"/>
<gene>
    <name evidence="5" type="ORF">EPI11_05960</name>
</gene>
<evidence type="ECO:0000256" key="2">
    <source>
        <dbReference type="ARBA" id="ARBA00022803"/>
    </source>
</evidence>
<evidence type="ECO:0000313" key="5">
    <source>
        <dbReference type="EMBL" id="RWX01495.1"/>
    </source>
</evidence>
<accession>A0A3S3SFN5</accession>
<comment type="caution">
    <text evidence="5">The sequence shown here is derived from an EMBL/GenBank/DDBJ whole genome shotgun (WGS) entry which is preliminary data.</text>
</comment>
<keyword evidence="4" id="KW-0732">Signal</keyword>
<dbReference type="RefSeq" id="WP_128389032.1">
    <property type="nucleotide sequence ID" value="NZ_SBII01000003.1"/>
</dbReference>
<name>A0A3S3SFN5_9FLAO</name>
<dbReference type="SUPFAM" id="SSF81901">
    <property type="entry name" value="HCP-like"/>
    <property type="match status" value="1"/>
</dbReference>
<dbReference type="InterPro" id="IPR050498">
    <property type="entry name" value="Ycf3"/>
</dbReference>
<proteinExistence type="predicted"/>
<dbReference type="Pfam" id="PF13181">
    <property type="entry name" value="TPR_8"/>
    <property type="match status" value="1"/>
</dbReference>
<dbReference type="PANTHER" id="PTHR44858">
    <property type="entry name" value="TETRATRICOPEPTIDE REPEAT PROTEIN 6"/>
    <property type="match status" value="1"/>
</dbReference>
<feature type="chain" id="PRO_5018657974" evidence="4">
    <location>
        <begin position="22"/>
        <end position="429"/>
    </location>
</feature>
<dbReference type="GO" id="GO:0009279">
    <property type="term" value="C:cell outer membrane"/>
    <property type="evidence" value="ECO:0007669"/>
    <property type="project" value="TreeGrafter"/>
</dbReference>
<dbReference type="PROSITE" id="PS50005">
    <property type="entry name" value="TPR"/>
    <property type="match status" value="1"/>
</dbReference>
<evidence type="ECO:0000256" key="1">
    <source>
        <dbReference type="ARBA" id="ARBA00022737"/>
    </source>
</evidence>
<dbReference type="AlphaFoldDB" id="A0A3S3SFN5"/>
<dbReference type="Pfam" id="PF13414">
    <property type="entry name" value="TPR_11"/>
    <property type="match status" value="1"/>
</dbReference>
<sequence length="429" mass="48415">MKGKYAIAAALLFSLSGFAQKEELKALKKLDDKEKPTAADFQEYKRLLTEVEPKMEASTLEQQIEFNYYKGTFALVEMQMNPAMAQMNFSVMMKHLNKVIELEKNGKKKYTEEIQKQIFPEVKTAILTMANQLVDQKKFKEAGMYFASAYKIEPKDYSILYNAAASAVNAQDYDNALKYYLELDQSGFTGASTAFTAKNKKTGTVEGFPNKATRDIAVKTGEYIEPKDEKVPSVKGEIVKNIALIYGQKGETEKAKQAMANARKANPDDVSLLIAEADLYLKTKDNEMYKKLITEAVQKSPNDADLFYNLGVVSSETNKEEAIKHYNRALEINPNYVNALINLGVLMLADEQKIVDDMNKITGTTAKDNQRYDALKAQRDGLYKKSLPYLEKAYKIEPDNQYVISLLASVYQALERDADYKVMKAKIKA</sequence>
<dbReference type="SUPFAM" id="SSF48452">
    <property type="entry name" value="TPR-like"/>
    <property type="match status" value="1"/>
</dbReference>
<dbReference type="SMART" id="SM00028">
    <property type="entry name" value="TPR"/>
    <property type="match status" value="4"/>
</dbReference>
<protein>
    <submittedName>
        <fullName evidence="5">Tetratricopeptide repeat protein</fullName>
    </submittedName>
</protein>
<dbReference type="PANTHER" id="PTHR44858:SF1">
    <property type="entry name" value="UDP-N-ACETYLGLUCOSAMINE--PEPTIDE N-ACETYLGLUCOSAMINYLTRANSFERASE SPINDLY-RELATED"/>
    <property type="match status" value="1"/>
</dbReference>
<evidence type="ECO:0000256" key="3">
    <source>
        <dbReference type="PROSITE-ProRule" id="PRU00339"/>
    </source>
</evidence>
<dbReference type="Gene3D" id="1.25.40.10">
    <property type="entry name" value="Tetratricopeptide repeat domain"/>
    <property type="match status" value="2"/>
</dbReference>
<keyword evidence="1" id="KW-0677">Repeat</keyword>